<feature type="domain" description="HTH gntR-type" evidence="5">
    <location>
        <begin position="19"/>
        <end position="87"/>
    </location>
</feature>
<dbReference type="Proteomes" id="UP000006772">
    <property type="component" value="Unassembled WGS sequence"/>
</dbReference>
<evidence type="ECO:0000313" key="6">
    <source>
        <dbReference type="EMBL" id="EOA06710.1"/>
    </source>
</evidence>
<feature type="region of interest" description="Disordered" evidence="4">
    <location>
        <begin position="1"/>
        <end position="21"/>
    </location>
</feature>
<dbReference type="PROSITE" id="PS50949">
    <property type="entry name" value="HTH_GNTR"/>
    <property type="match status" value="1"/>
</dbReference>
<dbReference type="AlphaFoldDB" id="A0AAI9N5Q5"/>
<feature type="compositionally biased region" description="Pro residues" evidence="4">
    <location>
        <begin position="1"/>
        <end position="15"/>
    </location>
</feature>
<dbReference type="SUPFAM" id="SSF48008">
    <property type="entry name" value="GntR ligand-binding domain-like"/>
    <property type="match status" value="1"/>
</dbReference>
<dbReference type="Pfam" id="PF07729">
    <property type="entry name" value="FCD"/>
    <property type="match status" value="1"/>
</dbReference>
<dbReference type="InterPro" id="IPR000524">
    <property type="entry name" value="Tscrpt_reg_HTH_GntR"/>
</dbReference>
<evidence type="ECO:0000256" key="2">
    <source>
        <dbReference type="ARBA" id="ARBA00023125"/>
    </source>
</evidence>
<evidence type="ECO:0000256" key="4">
    <source>
        <dbReference type="SAM" id="MobiDB-lite"/>
    </source>
</evidence>
<name>A0AAI9N5Q5_9BURK</name>
<proteinExistence type="predicted"/>
<evidence type="ECO:0000259" key="5">
    <source>
        <dbReference type="PROSITE" id="PS50949"/>
    </source>
</evidence>
<keyword evidence="1" id="KW-0805">Transcription regulation</keyword>
<dbReference type="SMART" id="SM00345">
    <property type="entry name" value="HTH_GNTR"/>
    <property type="match status" value="1"/>
</dbReference>
<dbReference type="GO" id="GO:0003700">
    <property type="term" value="F:DNA-binding transcription factor activity"/>
    <property type="evidence" value="ECO:0007669"/>
    <property type="project" value="InterPro"/>
</dbReference>
<dbReference type="SUPFAM" id="SSF46785">
    <property type="entry name" value="Winged helix' DNA-binding domain"/>
    <property type="match status" value="1"/>
</dbReference>
<dbReference type="CDD" id="cd07377">
    <property type="entry name" value="WHTH_GntR"/>
    <property type="match status" value="1"/>
</dbReference>
<comment type="caution">
    <text evidence="6">The sequence shown here is derived from an EMBL/GenBank/DDBJ whole genome shotgun (WGS) entry which is preliminary data.</text>
</comment>
<gene>
    <name evidence="6" type="ORF">HFRIS_000315</name>
</gene>
<dbReference type="InterPro" id="IPR036388">
    <property type="entry name" value="WH-like_DNA-bd_sf"/>
</dbReference>
<dbReference type="Gene3D" id="1.20.120.530">
    <property type="entry name" value="GntR ligand-binding domain-like"/>
    <property type="match status" value="1"/>
</dbReference>
<organism evidence="6 7">
    <name type="scientific">Herbaspirillum frisingense GSF30</name>
    <dbReference type="NCBI Taxonomy" id="864073"/>
    <lineage>
        <taxon>Bacteria</taxon>
        <taxon>Pseudomonadati</taxon>
        <taxon>Pseudomonadota</taxon>
        <taxon>Betaproteobacteria</taxon>
        <taxon>Burkholderiales</taxon>
        <taxon>Oxalobacteraceae</taxon>
        <taxon>Herbaspirillum</taxon>
    </lineage>
</organism>
<dbReference type="GO" id="GO:0003677">
    <property type="term" value="F:DNA binding"/>
    <property type="evidence" value="ECO:0007669"/>
    <property type="project" value="UniProtKB-KW"/>
</dbReference>
<reference evidence="6 7" key="1">
    <citation type="journal article" date="2013" name="Front. Microbiol.">
        <title>The genome of the endophytic bacterium H. frisingense GSF30(T) identifies diverse strategies in the Herbaspirillum genus to interact with plants.</title>
        <authorList>
            <person name="Straub D."/>
            <person name="Rothballer M."/>
            <person name="Hartmann A."/>
            <person name="Ludewig U."/>
        </authorList>
    </citation>
    <scope>NUCLEOTIDE SEQUENCE [LARGE SCALE GENOMIC DNA]</scope>
    <source>
        <strain evidence="6 7">GSF30</strain>
    </source>
</reference>
<evidence type="ECO:0000313" key="7">
    <source>
        <dbReference type="Proteomes" id="UP000006772"/>
    </source>
</evidence>
<dbReference type="PRINTS" id="PR00035">
    <property type="entry name" value="HTHGNTR"/>
</dbReference>
<sequence>MSESRTPPPPAPTPAPGQLSRSEHICKQIIAAILRGELGENRRLPTEVELAQRYQASRTTVREALSRLRSEGIVVSRRGSGNYVQRLPSLQNSVPAQIASIHDMERYYAFRECVEVGAAGIAALARQEDDVRLMHACLQALRSAQLKGQTGVEEDLALHMAIARASRNPFFISTIEHALGPIRQCMELARNLGSPQDSVRIQTIDDEHQAIVQAIAEGSRERAEAAMRGHIGLARLRIFEGG</sequence>
<dbReference type="EMBL" id="AEEC02000001">
    <property type="protein sequence ID" value="EOA06710.1"/>
    <property type="molecule type" value="Genomic_DNA"/>
</dbReference>
<protein>
    <submittedName>
        <fullName evidence="6">GntR family transcriptional regulator</fullName>
    </submittedName>
</protein>
<dbReference type="Gene3D" id="1.10.10.10">
    <property type="entry name" value="Winged helix-like DNA-binding domain superfamily/Winged helix DNA-binding domain"/>
    <property type="match status" value="1"/>
</dbReference>
<dbReference type="InterPro" id="IPR036390">
    <property type="entry name" value="WH_DNA-bd_sf"/>
</dbReference>
<dbReference type="InterPro" id="IPR008920">
    <property type="entry name" value="TF_FadR/GntR_C"/>
</dbReference>
<evidence type="ECO:0000256" key="3">
    <source>
        <dbReference type="ARBA" id="ARBA00023163"/>
    </source>
</evidence>
<keyword evidence="2" id="KW-0238">DNA-binding</keyword>
<keyword evidence="3" id="KW-0804">Transcription</keyword>
<dbReference type="PANTHER" id="PTHR43537:SF5">
    <property type="entry name" value="UXU OPERON TRANSCRIPTIONAL REGULATOR"/>
    <property type="match status" value="1"/>
</dbReference>
<dbReference type="RefSeq" id="WP_006461185.1">
    <property type="nucleotide sequence ID" value="NZ_AEEC02000001.1"/>
</dbReference>
<dbReference type="SMART" id="SM00895">
    <property type="entry name" value="FCD"/>
    <property type="match status" value="1"/>
</dbReference>
<dbReference type="InterPro" id="IPR011711">
    <property type="entry name" value="GntR_C"/>
</dbReference>
<dbReference type="Pfam" id="PF00392">
    <property type="entry name" value="GntR"/>
    <property type="match status" value="1"/>
</dbReference>
<accession>A0AAI9N5Q5</accession>
<evidence type="ECO:0000256" key="1">
    <source>
        <dbReference type="ARBA" id="ARBA00023015"/>
    </source>
</evidence>
<dbReference type="PANTHER" id="PTHR43537">
    <property type="entry name" value="TRANSCRIPTIONAL REGULATOR, GNTR FAMILY"/>
    <property type="match status" value="1"/>
</dbReference>